<feature type="coiled-coil region" evidence="1">
    <location>
        <begin position="12"/>
        <end position="46"/>
    </location>
</feature>
<dbReference type="STRING" id="1042163.BRLA_c038240"/>
<dbReference type="Proteomes" id="UP000005850">
    <property type="component" value="Chromosome"/>
</dbReference>
<dbReference type="EMBL" id="CP007806">
    <property type="protein sequence ID" value="AIG28124.1"/>
    <property type="molecule type" value="Genomic_DNA"/>
</dbReference>
<dbReference type="HOGENOM" id="CLU_210143_0_0_9"/>
<dbReference type="KEGG" id="blr:BRLA_c038240"/>
<organism evidence="2 3">
    <name type="scientific">Brevibacillus laterosporus LMG 15441</name>
    <dbReference type="NCBI Taxonomy" id="1042163"/>
    <lineage>
        <taxon>Bacteria</taxon>
        <taxon>Bacillati</taxon>
        <taxon>Bacillota</taxon>
        <taxon>Bacilli</taxon>
        <taxon>Bacillales</taxon>
        <taxon>Paenibacillaceae</taxon>
        <taxon>Brevibacillus</taxon>
    </lineage>
</organism>
<keyword evidence="3" id="KW-1185">Reference proteome</keyword>
<sequence length="56" mass="6687">MYIGVFDMQERLDQTRKMLRDKKHLLKMLEEDIRGLENDVQVLEEMLTTCPSDTTK</sequence>
<evidence type="ECO:0000313" key="3">
    <source>
        <dbReference type="Proteomes" id="UP000005850"/>
    </source>
</evidence>
<dbReference type="RefSeq" id="WP_003338703.1">
    <property type="nucleotide sequence ID" value="NZ_CP007806.1"/>
</dbReference>
<dbReference type="AlphaFoldDB" id="A0A075R8E1"/>
<keyword evidence="1" id="KW-0175">Coiled coil</keyword>
<evidence type="ECO:0000256" key="1">
    <source>
        <dbReference type="SAM" id="Coils"/>
    </source>
</evidence>
<name>A0A075R8E1_BRELA</name>
<protein>
    <submittedName>
        <fullName evidence="2">Uncharacterized protein</fullName>
    </submittedName>
</protein>
<accession>A0A075R8E1</accession>
<proteinExistence type="predicted"/>
<gene>
    <name evidence="2" type="ORF">BRLA_c038240</name>
</gene>
<reference evidence="2 3" key="1">
    <citation type="journal article" date="2011" name="J. Bacteriol.">
        <title>Genome sequence of Brevibacillus laterosporus LMG 15441, a pathogen of invertebrates.</title>
        <authorList>
            <person name="Djukic M."/>
            <person name="Poehlein A."/>
            <person name="Thurmer A."/>
            <person name="Daniel R."/>
        </authorList>
    </citation>
    <scope>NUCLEOTIDE SEQUENCE [LARGE SCALE GENOMIC DNA]</scope>
    <source>
        <strain evidence="2 3">LMG 15441</strain>
    </source>
</reference>
<evidence type="ECO:0000313" key="2">
    <source>
        <dbReference type="EMBL" id="AIG28124.1"/>
    </source>
</evidence>